<dbReference type="Gene3D" id="3.30.40.10">
    <property type="entry name" value="Zinc/RING finger domain, C3HC4 (zinc finger)"/>
    <property type="match status" value="1"/>
</dbReference>
<keyword evidence="2" id="KW-1185">Reference proteome</keyword>
<dbReference type="InterPro" id="IPR013083">
    <property type="entry name" value="Znf_RING/FYVE/PHD"/>
</dbReference>
<evidence type="ECO:0008006" key="3">
    <source>
        <dbReference type="Google" id="ProtNLM"/>
    </source>
</evidence>
<name>A0A150GFC1_GONPE</name>
<dbReference type="Proteomes" id="UP000075714">
    <property type="component" value="Unassembled WGS sequence"/>
</dbReference>
<gene>
    <name evidence="1" type="ORF">GPECTOR_29g52</name>
</gene>
<comment type="caution">
    <text evidence="1">The sequence shown here is derived from an EMBL/GenBank/DDBJ whole genome shotgun (WGS) entry which is preliminary data.</text>
</comment>
<organism evidence="1 2">
    <name type="scientific">Gonium pectorale</name>
    <name type="common">Green alga</name>
    <dbReference type="NCBI Taxonomy" id="33097"/>
    <lineage>
        <taxon>Eukaryota</taxon>
        <taxon>Viridiplantae</taxon>
        <taxon>Chlorophyta</taxon>
        <taxon>core chlorophytes</taxon>
        <taxon>Chlorophyceae</taxon>
        <taxon>CS clade</taxon>
        <taxon>Chlamydomonadales</taxon>
        <taxon>Volvocaceae</taxon>
        <taxon>Gonium</taxon>
    </lineage>
</organism>
<reference evidence="2" key="1">
    <citation type="journal article" date="2016" name="Nat. Commun.">
        <title>The Gonium pectorale genome demonstrates co-option of cell cycle regulation during the evolution of multicellularity.</title>
        <authorList>
            <person name="Hanschen E.R."/>
            <person name="Marriage T.N."/>
            <person name="Ferris P.J."/>
            <person name="Hamaji T."/>
            <person name="Toyoda A."/>
            <person name="Fujiyama A."/>
            <person name="Neme R."/>
            <person name="Noguchi H."/>
            <person name="Minakuchi Y."/>
            <person name="Suzuki M."/>
            <person name="Kawai-Toyooka H."/>
            <person name="Smith D.R."/>
            <person name="Sparks H."/>
            <person name="Anderson J."/>
            <person name="Bakaric R."/>
            <person name="Luria V."/>
            <person name="Karger A."/>
            <person name="Kirschner M.W."/>
            <person name="Durand P.M."/>
            <person name="Michod R.E."/>
            <person name="Nozaki H."/>
            <person name="Olson B.J."/>
        </authorList>
    </citation>
    <scope>NUCLEOTIDE SEQUENCE [LARGE SCALE GENOMIC DNA]</scope>
    <source>
        <strain evidence="2">NIES-2863</strain>
    </source>
</reference>
<protein>
    <recommendedName>
        <fullName evidence="3">RING-type domain-containing protein</fullName>
    </recommendedName>
</protein>
<dbReference type="EMBL" id="LSYV01000030">
    <property type="protein sequence ID" value="KXZ48275.1"/>
    <property type="molecule type" value="Genomic_DNA"/>
</dbReference>
<evidence type="ECO:0000313" key="1">
    <source>
        <dbReference type="EMBL" id="KXZ48275.1"/>
    </source>
</evidence>
<proteinExistence type="predicted"/>
<dbReference type="AlphaFoldDB" id="A0A150GFC1"/>
<sequence>MLRRLLARAALTVQWTGFWDKTSRIRSGAFAATGLIWRLSLSPANGSETCPFSLRANSVFHKSVFRKPDPRSRPAGCLHLLADRAERSWGPGDMVHLSANITFITRGVVHVLLDPGRTVVFTSDAPRVGLELPDWLLQGFTNAAGELRFSVNVNFHSATTRWLTSSLHVEAECGSGDAADGIPGIRVAALQPLNRSQYTWHDQYVATDPAEMLTAMVLGRLMDCHKANFTEAMKKLTRCDCWGQLTAAAGASATSAQGLCQRSMRAIRHYEGGLLAGDYDEVDGDMDMAPDPTYEEPVFPDEDADSCLVCLERPRRFGFLHGGSVHRAVCEECAAVLRRRPGGPMDCVLCRKRVERVIECFG</sequence>
<dbReference type="Pfam" id="PF13920">
    <property type="entry name" value="zf-C3HC4_3"/>
    <property type="match status" value="1"/>
</dbReference>
<accession>A0A150GFC1</accession>
<evidence type="ECO:0000313" key="2">
    <source>
        <dbReference type="Proteomes" id="UP000075714"/>
    </source>
</evidence>
<dbReference type="OrthoDB" id="543902at2759"/>